<sequence length="91" mass="10060">MKTIDNQTLFTELTTEEAANINGGNLGGYDWQSNWYAPIVATLDPSIIAAHQYDYISYYNYLNTAFLQGGSMYDGLNAIQSLVNWAGSPIV</sequence>
<keyword evidence="2" id="KW-1185">Reference proteome</keyword>
<dbReference type="Proteomes" id="UP000651156">
    <property type="component" value="Unassembled WGS sequence"/>
</dbReference>
<evidence type="ECO:0000313" key="1">
    <source>
        <dbReference type="EMBL" id="MBE9189627.1"/>
    </source>
</evidence>
<evidence type="ECO:0008006" key="3">
    <source>
        <dbReference type="Google" id="ProtNLM"/>
    </source>
</evidence>
<name>A0ABR9UMV8_9CHRO</name>
<organism evidence="1 2">
    <name type="scientific">Gloeocapsopsis crepidinum LEGE 06123</name>
    <dbReference type="NCBI Taxonomy" id="588587"/>
    <lineage>
        <taxon>Bacteria</taxon>
        <taxon>Bacillati</taxon>
        <taxon>Cyanobacteriota</taxon>
        <taxon>Cyanophyceae</taxon>
        <taxon>Oscillatoriophycideae</taxon>
        <taxon>Chroococcales</taxon>
        <taxon>Chroococcaceae</taxon>
        <taxon>Gloeocapsopsis</taxon>
    </lineage>
</organism>
<reference evidence="1 2" key="1">
    <citation type="submission" date="2020-10" db="EMBL/GenBank/DDBJ databases">
        <authorList>
            <person name="Castelo-Branco R."/>
            <person name="Eusebio N."/>
            <person name="Adriana R."/>
            <person name="Vieira A."/>
            <person name="Brugerolle De Fraissinette N."/>
            <person name="Rezende De Castro R."/>
            <person name="Schneider M.P."/>
            <person name="Vasconcelos V."/>
            <person name="Leao P.N."/>
        </authorList>
    </citation>
    <scope>NUCLEOTIDE SEQUENCE [LARGE SCALE GENOMIC DNA]</scope>
    <source>
        <strain evidence="1 2">LEGE 06123</strain>
    </source>
</reference>
<evidence type="ECO:0000313" key="2">
    <source>
        <dbReference type="Proteomes" id="UP000651156"/>
    </source>
</evidence>
<protein>
    <recommendedName>
        <fullName evidence="3">Bacteriocin</fullName>
    </recommendedName>
</protein>
<gene>
    <name evidence="1" type="ORF">IQ230_04455</name>
</gene>
<accession>A0ABR9UMV8</accession>
<comment type="caution">
    <text evidence="1">The sequence shown here is derived from an EMBL/GenBank/DDBJ whole genome shotgun (WGS) entry which is preliminary data.</text>
</comment>
<dbReference type="EMBL" id="JADEWN010000007">
    <property type="protein sequence ID" value="MBE9189627.1"/>
    <property type="molecule type" value="Genomic_DNA"/>
</dbReference>
<dbReference type="RefSeq" id="WP_193930860.1">
    <property type="nucleotide sequence ID" value="NZ_CAWPMZ010000128.1"/>
</dbReference>
<proteinExistence type="predicted"/>